<dbReference type="GO" id="GO:0050982">
    <property type="term" value="P:detection of mechanical stimulus"/>
    <property type="evidence" value="ECO:0007669"/>
    <property type="project" value="TreeGrafter"/>
</dbReference>
<dbReference type="PANTHER" id="PTHR10877">
    <property type="entry name" value="POLYCYSTIN FAMILY MEMBER"/>
    <property type="match status" value="1"/>
</dbReference>
<name>A0AAN8WB95_HALRR</name>
<accession>A0AAN8WB95</accession>
<dbReference type="GO" id="GO:0005262">
    <property type="term" value="F:calcium channel activity"/>
    <property type="evidence" value="ECO:0007669"/>
    <property type="project" value="TreeGrafter"/>
</dbReference>
<protein>
    <recommendedName>
        <fullName evidence="1">PKD/REJ-like domain-containing protein</fullName>
    </recommendedName>
</protein>
<keyword evidence="3" id="KW-1185">Reference proteome</keyword>
<comment type="caution">
    <text evidence="2">The sequence shown here is derived from an EMBL/GenBank/DDBJ whole genome shotgun (WGS) entry which is preliminary data.</text>
</comment>
<dbReference type="GO" id="GO:0016020">
    <property type="term" value="C:membrane"/>
    <property type="evidence" value="ECO:0007669"/>
    <property type="project" value="TreeGrafter"/>
</dbReference>
<dbReference type="InterPro" id="IPR002859">
    <property type="entry name" value="PKD/REJ-like"/>
</dbReference>
<evidence type="ECO:0000259" key="1">
    <source>
        <dbReference type="Pfam" id="PF02010"/>
    </source>
</evidence>
<evidence type="ECO:0000313" key="3">
    <source>
        <dbReference type="Proteomes" id="UP001381693"/>
    </source>
</evidence>
<dbReference type="PANTHER" id="PTHR10877:SF194">
    <property type="entry name" value="LOCATION OF VULVA DEFECTIVE 1"/>
    <property type="match status" value="1"/>
</dbReference>
<gene>
    <name evidence="2" type="ORF">SK128_010795</name>
</gene>
<dbReference type="AlphaFoldDB" id="A0AAN8WB95"/>
<dbReference type="Proteomes" id="UP001381693">
    <property type="component" value="Unassembled WGS sequence"/>
</dbReference>
<evidence type="ECO:0000313" key="2">
    <source>
        <dbReference type="EMBL" id="KAK7024483.1"/>
    </source>
</evidence>
<dbReference type="Pfam" id="PF02010">
    <property type="entry name" value="REJ"/>
    <property type="match status" value="1"/>
</dbReference>
<feature type="domain" description="PKD/REJ-like" evidence="1">
    <location>
        <begin position="2"/>
        <end position="264"/>
    </location>
</feature>
<sequence length="775" mass="84870">MEVTISKDDGREATAVTHVHLIADPVPLVNIRCVVESLCITRFGKIYINPSYRLGVVADCNVACDPPLMYEWVVADANDQPFVYLEEYFPVGIYKKELALSEKFLSKDVNMSEIHLSVQVQNNKGNKGEATFYLFIPKSPRNGVCTYYGPSVLKSLVENVTIVCTDWQDPEGVGIDKYQVIVTSEGQPEKVMNEVQHRSSFPNEAVVILSPGTYNISVRITNKWGTFSKVTVTEGLQVVMPSQEEFEQLQISSWVKSLTDSGNVALATMILGTQSAITGKAEWLKISNMIVENGTSASRAVDQMVINVAEQNNEALSNIIENTNFVSLSSVESASTAVASIMETASSKEASKTIDIAARDKVINIMENMMNSLETVDIPSSGAMQTLAQNILTASAGIMIGLSDVGTKEKNCSSASAADLKTADSLEYDTSLPDDINFEVPKTPEAALRCNVKGTVKNNAIEQTAKIDQMLTKLSKNIMEKCVVGEDVTITSPNGMAMTVSMMDGKSLGGTKNIGNSGAKIAFPKNFCPAGSCDNPVTMSAKEWPSVTNAYAKNAEALSPNSHVLDIEVFTRDLDAISVSNLEKPIEVILTRSVNEGELPEPVCVNATQESSQLQVPIIYSNVNVSREKLAVNLEITPDDVNDRLFMIISHSRMPTLRNHDFFQLITNLTERNGTYDWFLSSSALKGSGRYFVGIGQFDVEFDVSLMKDPIGNGITNDILQNITTDYTLRIFTSGCYFFDKELLEWSSNGMEVYKEKSLKKLPLLIRLFTSALCG</sequence>
<dbReference type="EMBL" id="JAXCGZ010022767">
    <property type="protein sequence ID" value="KAK7024483.1"/>
    <property type="molecule type" value="Genomic_DNA"/>
</dbReference>
<reference evidence="2 3" key="1">
    <citation type="submission" date="2023-11" db="EMBL/GenBank/DDBJ databases">
        <title>Halocaridina rubra genome assembly.</title>
        <authorList>
            <person name="Smith C."/>
        </authorList>
    </citation>
    <scope>NUCLEOTIDE SEQUENCE [LARGE SCALE GENOMIC DNA]</scope>
    <source>
        <strain evidence="2">EP-1</strain>
        <tissue evidence="2">Whole</tissue>
    </source>
</reference>
<organism evidence="2 3">
    <name type="scientific">Halocaridina rubra</name>
    <name type="common">Hawaiian red shrimp</name>
    <dbReference type="NCBI Taxonomy" id="373956"/>
    <lineage>
        <taxon>Eukaryota</taxon>
        <taxon>Metazoa</taxon>
        <taxon>Ecdysozoa</taxon>
        <taxon>Arthropoda</taxon>
        <taxon>Crustacea</taxon>
        <taxon>Multicrustacea</taxon>
        <taxon>Malacostraca</taxon>
        <taxon>Eumalacostraca</taxon>
        <taxon>Eucarida</taxon>
        <taxon>Decapoda</taxon>
        <taxon>Pleocyemata</taxon>
        <taxon>Caridea</taxon>
        <taxon>Atyoidea</taxon>
        <taxon>Atyidae</taxon>
        <taxon>Halocaridina</taxon>
    </lineage>
</organism>
<dbReference type="InterPro" id="IPR051223">
    <property type="entry name" value="Polycystin"/>
</dbReference>
<proteinExistence type="predicted"/>